<keyword evidence="9" id="KW-0234">DNA repair</keyword>
<dbReference type="Gene3D" id="3.90.79.10">
    <property type="entry name" value="Nucleoside Triphosphate Pyrophosphohydrolase"/>
    <property type="match status" value="1"/>
</dbReference>
<organism evidence="13 14">
    <name type="scientific">Bifidobacterium pseudolongum PV8-2</name>
    <dbReference type="NCBI Taxonomy" id="1447715"/>
    <lineage>
        <taxon>Bacteria</taxon>
        <taxon>Bacillati</taxon>
        <taxon>Actinomycetota</taxon>
        <taxon>Actinomycetes</taxon>
        <taxon>Bifidobacteriales</taxon>
        <taxon>Bifidobacteriaceae</taxon>
        <taxon>Bifidobacterium</taxon>
    </lineage>
</organism>
<dbReference type="InterPro" id="IPR047127">
    <property type="entry name" value="MutT-like"/>
</dbReference>
<dbReference type="Proteomes" id="UP000030636">
    <property type="component" value="Chromosome"/>
</dbReference>
<dbReference type="GO" id="GO:0046872">
    <property type="term" value="F:metal ion binding"/>
    <property type="evidence" value="ECO:0007669"/>
    <property type="project" value="UniProtKB-KW"/>
</dbReference>
<dbReference type="SUPFAM" id="SSF55811">
    <property type="entry name" value="Nudix"/>
    <property type="match status" value="1"/>
</dbReference>
<comment type="similarity">
    <text evidence="2">Belongs to the Nudix hydrolase family.</text>
</comment>
<evidence type="ECO:0000256" key="3">
    <source>
        <dbReference type="ARBA" id="ARBA00022457"/>
    </source>
</evidence>
<dbReference type="InterPro" id="IPR015797">
    <property type="entry name" value="NUDIX_hydrolase-like_dom_sf"/>
</dbReference>
<comment type="catalytic activity">
    <reaction evidence="10">
        <text>8-oxo-dGTP + H2O = 8-oxo-dGMP + diphosphate + H(+)</text>
        <dbReference type="Rhea" id="RHEA:31575"/>
        <dbReference type="ChEBI" id="CHEBI:15377"/>
        <dbReference type="ChEBI" id="CHEBI:15378"/>
        <dbReference type="ChEBI" id="CHEBI:33019"/>
        <dbReference type="ChEBI" id="CHEBI:63224"/>
        <dbReference type="ChEBI" id="CHEBI:77896"/>
        <dbReference type="EC" id="3.6.1.55"/>
    </reaction>
</comment>
<accession>A0A0A7IB40</accession>
<dbReference type="AlphaFoldDB" id="A0A0A7IB40"/>
<dbReference type="GO" id="GO:0035539">
    <property type="term" value="F:8-oxo-7,8-dihydrodeoxyguanosine triphosphate pyrophosphatase activity"/>
    <property type="evidence" value="ECO:0007669"/>
    <property type="project" value="UniProtKB-EC"/>
</dbReference>
<dbReference type="PROSITE" id="PS51462">
    <property type="entry name" value="NUDIX"/>
    <property type="match status" value="1"/>
</dbReference>
<protein>
    <recommendedName>
        <fullName evidence="11">8-oxo-dGTP diphosphatase</fullName>
        <ecNumber evidence="11">3.6.1.55</ecNumber>
    </recommendedName>
</protein>
<sequence length="161" mass="17820">MAQIVSARMCVVSWIQLLPAQGGTMTGGPEEPKLIRVVGAAIVKDGKVLCAQRGSGKTLSGYWEFPGGKIEEGETPQQALQREIEEELLCEINVDKEVCTSDYLYDFGHVELTTFLCHLIEGSPKLTEHARMVWVEPADMPQLNWAPVDHDAVEHISKMTI</sequence>
<dbReference type="CDD" id="cd03425">
    <property type="entry name" value="NUDIX_MutT_NudA_like"/>
    <property type="match status" value="1"/>
</dbReference>
<reference evidence="13 14" key="1">
    <citation type="journal article" date="2015" name="Genome Announc.">
        <title>Bifidobacterium pseudolongum Strain PV8-2, Isolated from a Stool Sample of an Anemic Kenyan Infant.</title>
        <authorList>
            <person name="Vazquez-Gutierrez P."/>
            <person name="Lacroix C."/>
            <person name="Chassard C."/>
            <person name="Klumpp J."/>
            <person name="Stevens M.J."/>
            <person name="Jans C."/>
        </authorList>
    </citation>
    <scope>NUCLEOTIDE SEQUENCE [LARGE SCALE GENOMIC DNA]</scope>
    <source>
        <strain evidence="13 14">PV8-2</strain>
    </source>
</reference>
<keyword evidence="4" id="KW-0235">DNA replication</keyword>
<dbReference type="GO" id="GO:0008413">
    <property type="term" value="F:8-oxo-7,8-dihydroguanosine triphosphate pyrophosphatase activity"/>
    <property type="evidence" value="ECO:0007669"/>
    <property type="project" value="TreeGrafter"/>
</dbReference>
<dbReference type="KEGG" id="bpsp:AH67_03070"/>
<dbReference type="InterPro" id="IPR020476">
    <property type="entry name" value="Nudix_hydrolase"/>
</dbReference>
<keyword evidence="3" id="KW-0515">Mutator protein</keyword>
<evidence type="ECO:0000256" key="5">
    <source>
        <dbReference type="ARBA" id="ARBA00022723"/>
    </source>
</evidence>
<dbReference type="InterPro" id="IPR000086">
    <property type="entry name" value="NUDIX_hydrolase_dom"/>
</dbReference>
<dbReference type="EC" id="3.6.1.55" evidence="11"/>
<keyword evidence="7" id="KW-0378">Hydrolase</keyword>
<keyword evidence="14" id="KW-1185">Reference proteome</keyword>
<evidence type="ECO:0000313" key="13">
    <source>
        <dbReference type="EMBL" id="AIZ16029.1"/>
    </source>
</evidence>
<dbReference type="PANTHER" id="PTHR47707:SF1">
    <property type="entry name" value="NUDIX HYDROLASE FAMILY PROTEIN"/>
    <property type="match status" value="1"/>
</dbReference>
<evidence type="ECO:0000256" key="10">
    <source>
        <dbReference type="ARBA" id="ARBA00035861"/>
    </source>
</evidence>
<dbReference type="GO" id="GO:0006281">
    <property type="term" value="P:DNA repair"/>
    <property type="evidence" value="ECO:0007669"/>
    <property type="project" value="UniProtKB-KW"/>
</dbReference>
<comment type="cofactor">
    <cofactor evidence="1">
        <name>Mg(2+)</name>
        <dbReference type="ChEBI" id="CHEBI:18420"/>
    </cofactor>
</comment>
<evidence type="ECO:0000256" key="4">
    <source>
        <dbReference type="ARBA" id="ARBA00022705"/>
    </source>
</evidence>
<evidence type="ECO:0000259" key="12">
    <source>
        <dbReference type="PROSITE" id="PS51462"/>
    </source>
</evidence>
<dbReference type="HOGENOM" id="CLU_037162_19_1_11"/>
<dbReference type="PRINTS" id="PR00502">
    <property type="entry name" value="NUDIXFAMILY"/>
</dbReference>
<dbReference type="STRING" id="1447715.AH67_03070"/>
<keyword evidence="6" id="KW-0227">DNA damage</keyword>
<evidence type="ECO:0000256" key="7">
    <source>
        <dbReference type="ARBA" id="ARBA00022801"/>
    </source>
</evidence>
<feature type="domain" description="Nudix hydrolase" evidence="12">
    <location>
        <begin position="33"/>
        <end position="160"/>
    </location>
</feature>
<gene>
    <name evidence="13" type="ORF">AH67_03070</name>
</gene>
<evidence type="ECO:0000313" key="14">
    <source>
        <dbReference type="Proteomes" id="UP000030636"/>
    </source>
</evidence>
<dbReference type="EMBL" id="CP007457">
    <property type="protein sequence ID" value="AIZ16029.1"/>
    <property type="molecule type" value="Genomic_DNA"/>
</dbReference>
<evidence type="ECO:0000256" key="11">
    <source>
        <dbReference type="ARBA" id="ARBA00038905"/>
    </source>
</evidence>
<dbReference type="Pfam" id="PF14815">
    <property type="entry name" value="NUDIX_4"/>
    <property type="match status" value="1"/>
</dbReference>
<dbReference type="GO" id="GO:0006260">
    <property type="term" value="P:DNA replication"/>
    <property type="evidence" value="ECO:0007669"/>
    <property type="project" value="UniProtKB-KW"/>
</dbReference>
<proteinExistence type="inferred from homology"/>
<evidence type="ECO:0000256" key="9">
    <source>
        <dbReference type="ARBA" id="ARBA00023204"/>
    </source>
</evidence>
<keyword evidence="5" id="KW-0479">Metal-binding</keyword>
<evidence type="ECO:0000256" key="2">
    <source>
        <dbReference type="ARBA" id="ARBA00005582"/>
    </source>
</evidence>
<evidence type="ECO:0000256" key="8">
    <source>
        <dbReference type="ARBA" id="ARBA00022842"/>
    </source>
</evidence>
<dbReference type="PANTHER" id="PTHR47707">
    <property type="entry name" value="8-OXO-DGTP DIPHOSPHATASE"/>
    <property type="match status" value="1"/>
</dbReference>
<name>A0A0A7IB40_9BIFI</name>
<evidence type="ECO:0000256" key="6">
    <source>
        <dbReference type="ARBA" id="ARBA00022763"/>
    </source>
</evidence>
<evidence type="ECO:0000256" key="1">
    <source>
        <dbReference type="ARBA" id="ARBA00001946"/>
    </source>
</evidence>
<dbReference type="GO" id="GO:0044715">
    <property type="term" value="F:8-oxo-dGDP phosphatase activity"/>
    <property type="evidence" value="ECO:0007669"/>
    <property type="project" value="TreeGrafter"/>
</dbReference>
<dbReference type="GO" id="GO:0044716">
    <property type="term" value="F:8-oxo-GDP phosphatase activity"/>
    <property type="evidence" value="ECO:0007669"/>
    <property type="project" value="TreeGrafter"/>
</dbReference>
<keyword evidence="8" id="KW-0460">Magnesium</keyword>
<dbReference type="InterPro" id="IPR029119">
    <property type="entry name" value="MutY_C"/>
</dbReference>